<proteinExistence type="predicted"/>
<accession>A0AAX6NE11</accession>
<name>A0AAX6NE11_PRIAR</name>
<reference evidence="1" key="1">
    <citation type="journal article" date="2022" name="J Environ Chem Eng">
        <title>Biodegradation of petroleum oil using a constructed nonpathogenic and heavy metal-tolerant bacterial consortium isolated from marine sponges.</title>
        <authorList>
            <person name="Dechsakulwatana C."/>
            <person name="Rungsihiranrut A."/>
            <person name="Muangchinda C."/>
            <person name="Ningthoujam R."/>
            <person name="Klankeo P."/>
            <person name="Pinyakong O."/>
        </authorList>
    </citation>
    <scope>NUCLEOTIDE SEQUENCE</scope>
    <source>
        <strain evidence="1">TL01-2</strain>
    </source>
</reference>
<dbReference type="RefSeq" id="WP_316911193.1">
    <property type="nucleotide sequence ID" value="NZ_JAPTGD010000002.1"/>
</dbReference>
<dbReference type="EMBL" id="JAPTGD010000002">
    <property type="protein sequence ID" value="MDU9693976.1"/>
    <property type="molecule type" value="Genomic_DNA"/>
</dbReference>
<sequence length="65" mass="7039">MEHKIIPHKHNLSFLVVYPKIDGTTAIGAKNAGAKIGIPSNSPKRLPPSTTSVKKFTMSKVLITK</sequence>
<organism evidence="1 2">
    <name type="scientific">Priestia aryabhattai</name>
    <name type="common">Bacillus aryabhattai</name>
    <dbReference type="NCBI Taxonomy" id="412384"/>
    <lineage>
        <taxon>Bacteria</taxon>
        <taxon>Bacillati</taxon>
        <taxon>Bacillota</taxon>
        <taxon>Bacilli</taxon>
        <taxon>Bacillales</taxon>
        <taxon>Bacillaceae</taxon>
        <taxon>Priestia</taxon>
    </lineage>
</organism>
<comment type="caution">
    <text evidence="1">The sequence shown here is derived from an EMBL/GenBank/DDBJ whole genome shotgun (WGS) entry which is preliminary data.</text>
</comment>
<protein>
    <submittedName>
        <fullName evidence="1">Uncharacterized protein</fullName>
    </submittedName>
</protein>
<evidence type="ECO:0000313" key="2">
    <source>
        <dbReference type="Proteomes" id="UP001269400"/>
    </source>
</evidence>
<gene>
    <name evidence="1" type="ORF">O0Q50_22605</name>
</gene>
<dbReference type="AlphaFoldDB" id="A0AAX6NE11"/>
<evidence type="ECO:0000313" key="1">
    <source>
        <dbReference type="EMBL" id="MDU9693976.1"/>
    </source>
</evidence>
<reference evidence="1" key="2">
    <citation type="submission" date="2022-12" db="EMBL/GenBank/DDBJ databases">
        <authorList>
            <person name="Dechsakulwatana C."/>
            <person name="Rungsihiranrut A."/>
            <person name="Muangchinda C."/>
            <person name="Ningthoujam R."/>
            <person name="Klankeo P."/>
            <person name="Pinyakong O."/>
        </authorList>
    </citation>
    <scope>NUCLEOTIDE SEQUENCE</scope>
    <source>
        <strain evidence="1">TL01-2</strain>
    </source>
</reference>
<dbReference type="Proteomes" id="UP001269400">
    <property type="component" value="Unassembled WGS sequence"/>
</dbReference>